<gene>
    <name evidence="2" type="ORF">K0B96_16565</name>
</gene>
<dbReference type="EMBL" id="CP080507">
    <property type="protein sequence ID" value="QYM78896.1"/>
    <property type="molecule type" value="Genomic_DNA"/>
</dbReference>
<feature type="domain" description="Carboxymuconolactone decarboxylase-like" evidence="1">
    <location>
        <begin position="12"/>
        <end position="94"/>
    </location>
</feature>
<dbReference type="PANTHER" id="PTHR34846">
    <property type="entry name" value="4-CARBOXYMUCONOLACTONE DECARBOXYLASE FAMILY PROTEIN (AFU_ORTHOLOGUE AFUA_6G11590)"/>
    <property type="match status" value="1"/>
</dbReference>
<keyword evidence="3" id="KW-1185">Reference proteome</keyword>
<dbReference type="InterPro" id="IPR003779">
    <property type="entry name" value="CMD-like"/>
</dbReference>
<dbReference type="Gene3D" id="1.20.1290.10">
    <property type="entry name" value="AhpD-like"/>
    <property type="match status" value="1"/>
</dbReference>
<dbReference type="SUPFAM" id="SSF69118">
    <property type="entry name" value="AhpD-like"/>
    <property type="match status" value="1"/>
</dbReference>
<evidence type="ECO:0000313" key="2">
    <source>
        <dbReference type="EMBL" id="QYM78896.1"/>
    </source>
</evidence>
<accession>A0A8F9XL62</accession>
<dbReference type="KEGG" id="ole:K0B96_16565"/>
<reference evidence="2" key="1">
    <citation type="submission" date="2021-08" db="EMBL/GenBank/DDBJ databases">
        <title>Genome of a novel bacterium of the phylum Verrucomicrobia, Oleiharenicola sp. KSB-15.</title>
        <authorList>
            <person name="Chung J.-H."/>
            <person name="Ahn J.-H."/>
            <person name="Yoon Y."/>
            <person name="Kim D.-Y."/>
            <person name="An S.-H."/>
            <person name="Park I."/>
            <person name="Yeon J."/>
        </authorList>
    </citation>
    <scope>NUCLEOTIDE SEQUENCE</scope>
    <source>
        <strain evidence="2">KSB-15</strain>
    </source>
</reference>
<dbReference type="Pfam" id="PF02627">
    <property type="entry name" value="CMD"/>
    <property type="match status" value="1"/>
</dbReference>
<dbReference type="InterPro" id="IPR004675">
    <property type="entry name" value="AhpD_core"/>
</dbReference>
<dbReference type="GO" id="GO:0051920">
    <property type="term" value="F:peroxiredoxin activity"/>
    <property type="evidence" value="ECO:0007669"/>
    <property type="project" value="InterPro"/>
</dbReference>
<evidence type="ECO:0000259" key="1">
    <source>
        <dbReference type="Pfam" id="PF02627"/>
    </source>
</evidence>
<protein>
    <submittedName>
        <fullName evidence="2">Carboxymuconolactone decarboxylase family protein</fullName>
    </submittedName>
</protein>
<sequence>MKERLNYFTASPKAFAAMRTLEAHVRQAGLDHRLLELVKTRASQINGCAFCLDMHTKDARAAGETEQRLYGLSAWREAPYYTPAERAALAWTEAVTRLCGDDPVPDAVYQEARAHFDEQQLVDLTLAIVAINGWNRLSIAFRKEAGGYQPPARASSPAPL</sequence>
<proteinExistence type="predicted"/>
<dbReference type="InterPro" id="IPR029032">
    <property type="entry name" value="AhpD-like"/>
</dbReference>
<dbReference type="AlphaFoldDB" id="A0A8F9XL62"/>
<organism evidence="2 3">
    <name type="scientific">Horticoccus luteus</name>
    <dbReference type="NCBI Taxonomy" id="2862869"/>
    <lineage>
        <taxon>Bacteria</taxon>
        <taxon>Pseudomonadati</taxon>
        <taxon>Verrucomicrobiota</taxon>
        <taxon>Opitutia</taxon>
        <taxon>Opitutales</taxon>
        <taxon>Opitutaceae</taxon>
        <taxon>Horticoccus</taxon>
    </lineage>
</organism>
<name>A0A8F9XL62_9BACT</name>
<dbReference type="RefSeq" id="WP_220162048.1">
    <property type="nucleotide sequence ID" value="NZ_CP080507.1"/>
</dbReference>
<evidence type="ECO:0000313" key="3">
    <source>
        <dbReference type="Proteomes" id="UP000825051"/>
    </source>
</evidence>
<dbReference type="NCBIfam" id="TIGR00778">
    <property type="entry name" value="ahpD_dom"/>
    <property type="match status" value="1"/>
</dbReference>
<dbReference type="Proteomes" id="UP000825051">
    <property type="component" value="Chromosome"/>
</dbReference>
<dbReference type="PANTHER" id="PTHR34846:SF10">
    <property type="entry name" value="CYTOPLASMIC PROTEIN"/>
    <property type="match status" value="1"/>
</dbReference>